<evidence type="ECO:0000313" key="1">
    <source>
        <dbReference type="EMBL" id="SFR73623.1"/>
    </source>
</evidence>
<evidence type="ECO:0000313" key="2">
    <source>
        <dbReference type="Proteomes" id="UP000214760"/>
    </source>
</evidence>
<dbReference type="Proteomes" id="UP000214760">
    <property type="component" value="Unassembled WGS sequence"/>
</dbReference>
<reference evidence="1 2" key="1">
    <citation type="submission" date="2016-10" db="EMBL/GenBank/DDBJ databases">
        <authorList>
            <person name="de Groot N.N."/>
        </authorList>
    </citation>
    <scope>NUCLEOTIDE SEQUENCE [LARGE SCALE GENOMIC DNA]</scope>
    <source>
        <strain evidence="1 2">F</strain>
    </source>
</reference>
<dbReference type="AlphaFoldDB" id="A0A1I6J3Q9"/>
<organism evidence="1 2">
    <name type="scientific">[Clostridium] aminophilum</name>
    <dbReference type="NCBI Taxonomy" id="1526"/>
    <lineage>
        <taxon>Bacteria</taxon>
        <taxon>Bacillati</taxon>
        <taxon>Bacillota</taxon>
        <taxon>Clostridia</taxon>
        <taxon>Lachnospirales</taxon>
        <taxon>Lachnospiraceae</taxon>
    </lineage>
</organism>
<proteinExistence type="predicted"/>
<protein>
    <submittedName>
        <fullName evidence="1">Uncharacterized protein</fullName>
    </submittedName>
</protein>
<name>A0A1I6J3Q9_9FIRM</name>
<gene>
    <name evidence="1" type="ORF">SAMN02910262_01151</name>
</gene>
<sequence length="56" mass="6521">MPGQKSFRRFILINDIIGDIVSDILNDSYDVTFFLWNIRIHLLHGIGNDTVQEVFI</sequence>
<dbReference type="EMBL" id="FOZC01000005">
    <property type="protein sequence ID" value="SFR73623.1"/>
    <property type="molecule type" value="Genomic_DNA"/>
</dbReference>
<accession>A0A1I6J3Q9</accession>